<proteinExistence type="predicted"/>
<sequence>MENSDYVDLVYSLHIENDMSAFLYSPQSWLNEISFRSQIRVICNKLTHLQQLVKIKVSLLN</sequence>
<keyword evidence="2" id="KW-1185">Reference proteome</keyword>
<dbReference type="EMBL" id="JAUFQS010000047">
    <property type="protein sequence ID" value="MDN3690182.1"/>
    <property type="molecule type" value="Genomic_DNA"/>
</dbReference>
<name>A0ABT8CCQ4_9BACT</name>
<gene>
    <name evidence="1" type="ORF">QWZ15_20340</name>
</gene>
<evidence type="ECO:0000313" key="2">
    <source>
        <dbReference type="Proteomes" id="UP001236663"/>
    </source>
</evidence>
<comment type="caution">
    <text evidence="1">The sequence shown here is derived from an EMBL/GenBank/DDBJ whole genome shotgun (WGS) entry which is preliminary data.</text>
</comment>
<accession>A0ABT8CCQ4</accession>
<dbReference type="Proteomes" id="UP001236663">
    <property type="component" value="Unassembled WGS sequence"/>
</dbReference>
<evidence type="ECO:0000313" key="1">
    <source>
        <dbReference type="EMBL" id="MDN3690182.1"/>
    </source>
</evidence>
<protein>
    <submittedName>
        <fullName evidence="1">Uncharacterized protein</fullName>
    </submittedName>
</protein>
<reference evidence="2" key="1">
    <citation type="journal article" date="2019" name="Int. J. Syst. Evol. Microbiol.">
        <title>The Global Catalogue of Microorganisms (GCM) 10K type strain sequencing project: providing services to taxonomists for standard genome sequencing and annotation.</title>
        <authorList>
            <consortium name="The Broad Institute Genomics Platform"/>
            <consortium name="The Broad Institute Genome Sequencing Center for Infectious Disease"/>
            <person name="Wu L."/>
            <person name="Ma J."/>
        </authorList>
    </citation>
    <scope>NUCLEOTIDE SEQUENCE [LARGE SCALE GENOMIC DNA]</scope>
    <source>
        <strain evidence="2">CECT 7706</strain>
    </source>
</reference>
<organism evidence="1 2">
    <name type="scientific">Cyclobacterium jeungdonense</name>
    <dbReference type="NCBI Taxonomy" id="708087"/>
    <lineage>
        <taxon>Bacteria</taxon>
        <taxon>Pseudomonadati</taxon>
        <taxon>Bacteroidota</taxon>
        <taxon>Cytophagia</taxon>
        <taxon>Cytophagales</taxon>
        <taxon>Cyclobacteriaceae</taxon>
        <taxon>Cyclobacterium</taxon>
    </lineage>
</organism>